<name>D7E1A2_NOSA0</name>
<dbReference type="STRING" id="551115.Aazo_2982"/>
<keyword evidence="2" id="KW-0812">Transmembrane</keyword>
<keyword evidence="2" id="KW-1133">Transmembrane helix</keyword>
<sequence>MNYKRKLSIYAIPAVAVVGLPISILTTGCQLTSPDRTSVPNNSRENGTSYQT</sequence>
<evidence type="ECO:0000313" key="4">
    <source>
        <dbReference type="Proteomes" id="UP000001511"/>
    </source>
</evidence>
<protein>
    <submittedName>
        <fullName evidence="3">Uncharacterized protein</fullName>
    </submittedName>
</protein>
<evidence type="ECO:0000256" key="1">
    <source>
        <dbReference type="SAM" id="MobiDB-lite"/>
    </source>
</evidence>
<evidence type="ECO:0000256" key="2">
    <source>
        <dbReference type="SAM" id="Phobius"/>
    </source>
</evidence>
<dbReference type="EMBL" id="CP002059">
    <property type="protein sequence ID" value="ADI64779.1"/>
    <property type="molecule type" value="Genomic_DNA"/>
</dbReference>
<proteinExistence type="predicted"/>
<dbReference type="KEGG" id="naz:Aazo_2982"/>
<keyword evidence="4" id="KW-1185">Reference proteome</keyword>
<organism evidence="3 4">
    <name type="scientific">Nostoc azollae (strain 0708)</name>
    <name type="common">Anabaena azollae (strain 0708)</name>
    <dbReference type="NCBI Taxonomy" id="551115"/>
    <lineage>
        <taxon>Bacteria</taxon>
        <taxon>Bacillati</taxon>
        <taxon>Cyanobacteriota</taxon>
        <taxon>Cyanophyceae</taxon>
        <taxon>Nostocales</taxon>
        <taxon>Nostocaceae</taxon>
        <taxon>Trichormus</taxon>
    </lineage>
</organism>
<evidence type="ECO:0000313" key="3">
    <source>
        <dbReference type="EMBL" id="ADI64779.1"/>
    </source>
</evidence>
<reference evidence="3 4" key="1">
    <citation type="journal article" date="2010" name="PLoS ONE">
        <title>Genome erosion in a nitrogen-fixing vertically transmitted endosymbiotic multicellular cyanobacterium.</title>
        <authorList>
            <person name="Ran L."/>
            <person name="Larsson J."/>
            <person name="Vigil-Stenman T."/>
            <person name="Nylander J.A."/>
            <person name="Ininbergs K."/>
            <person name="Zheng W.W."/>
            <person name="Lapidus A."/>
            <person name="Lowry S."/>
            <person name="Haselkorn R."/>
            <person name="Bergman B."/>
        </authorList>
    </citation>
    <scope>NUCLEOTIDE SEQUENCE [LARGE SCALE GENOMIC DNA]</scope>
    <source>
        <strain evidence="3 4">0708</strain>
    </source>
</reference>
<dbReference type="RefSeq" id="WP_013191795.1">
    <property type="nucleotide sequence ID" value="NC_014248.1"/>
</dbReference>
<gene>
    <name evidence="3" type="ordered locus">Aazo_2982</name>
</gene>
<feature type="transmembrane region" description="Helical" evidence="2">
    <location>
        <begin position="7"/>
        <end position="26"/>
    </location>
</feature>
<feature type="region of interest" description="Disordered" evidence="1">
    <location>
        <begin position="31"/>
        <end position="52"/>
    </location>
</feature>
<accession>D7E1A2</accession>
<dbReference type="PROSITE" id="PS51257">
    <property type="entry name" value="PROKAR_LIPOPROTEIN"/>
    <property type="match status" value="1"/>
</dbReference>
<keyword evidence="2" id="KW-0472">Membrane</keyword>
<dbReference type="Proteomes" id="UP000001511">
    <property type="component" value="Chromosome"/>
</dbReference>
<dbReference type="AlphaFoldDB" id="D7E1A2"/>
<dbReference type="HOGENOM" id="CLU_3082408_0_0_3"/>